<feature type="compositionally biased region" description="Polar residues" evidence="1">
    <location>
        <begin position="19"/>
        <end position="28"/>
    </location>
</feature>
<dbReference type="InterPro" id="IPR036770">
    <property type="entry name" value="Ankyrin_rpt-contain_sf"/>
</dbReference>
<feature type="compositionally biased region" description="Polar residues" evidence="1">
    <location>
        <begin position="51"/>
        <end position="60"/>
    </location>
</feature>
<protein>
    <recommendedName>
        <fullName evidence="5">Ankyrin repeat-containing protein</fullName>
    </recommendedName>
</protein>
<evidence type="ECO:0000313" key="2">
    <source>
        <dbReference type="EMBL" id="CAI9925385.1"/>
    </source>
</evidence>
<dbReference type="Gene3D" id="1.25.40.20">
    <property type="entry name" value="Ankyrin repeat-containing domain"/>
    <property type="match status" value="1"/>
</dbReference>
<dbReference type="Proteomes" id="UP001642409">
    <property type="component" value="Unassembled WGS sequence"/>
</dbReference>
<feature type="compositionally biased region" description="Polar residues" evidence="1">
    <location>
        <begin position="1"/>
        <end position="12"/>
    </location>
</feature>
<organism evidence="2">
    <name type="scientific">Hexamita inflata</name>
    <dbReference type="NCBI Taxonomy" id="28002"/>
    <lineage>
        <taxon>Eukaryota</taxon>
        <taxon>Metamonada</taxon>
        <taxon>Diplomonadida</taxon>
        <taxon>Hexamitidae</taxon>
        <taxon>Hexamitinae</taxon>
        <taxon>Hexamita</taxon>
    </lineage>
</organism>
<dbReference type="EMBL" id="CAXDID020000056">
    <property type="protein sequence ID" value="CAL6007791.1"/>
    <property type="molecule type" value="Genomic_DNA"/>
</dbReference>
<evidence type="ECO:0008006" key="5">
    <source>
        <dbReference type="Google" id="ProtNLM"/>
    </source>
</evidence>
<reference evidence="3 4" key="2">
    <citation type="submission" date="2024-07" db="EMBL/GenBank/DDBJ databases">
        <authorList>
            <person name="Akdeniz Z."/>
        </authorList>
    </citation>
    <scope>NUCLEOTIDE SEQUENCE [LARGE SCALE GENOMIC DNA]</scope>
</reference>
<name>A0AA86NSS4_9EUKA</name>
<dbReference type="EMBL" id="CATOUU010000341">
    <property type="protein sequence ID" value="CAI9925385.1"/>
    <property type="molecule type" value="Genomic_DNA"/>
</dbReference>
<dbReference type="SUPFAM" id="SSF48403">
    <property type="entry name" value="Ankyrin repeat"/>
    <property type="match status" value="1"/>
</dbReference>
<evidence type="ECO:0000313" key="4">
    <source>
        <dbReference type="Proteomes" id="UP001642409"/>
    </source>
</evidence>
<evidence type="ECO:0000256" key="1">
    <source>
        <dbReference type="SAM" id="MobiDB-lite"/>
    </source>
</evidence>
<dbReference type="AlphaFoldDB" id="A0AA86NSS4"/>
<feature type="compositionally biased region" description="Polar residues" evidence="1">
    <location>
        <begin position="35"/>
        <end position="44"/>
    </location>
</feature>
<sequence>MIGQSQRPNFGEQQGPMIGQSQRPNFGEQQGPMIGQSQRPNFGEQQGPMLGQSQRPNFGEQQGPMIGQSQRPNFGEQQGPMIGQSQRPNFGEQQGPMIGQSQRPNFGMQQSQNFGDPQKSIGSYFETAKDNSDYLEDLNEIVLKLIYCKKFMALKIDKDHQFVQNLVAFNAKYLSAQTLQIFIENIQDLKTIIQNDEVNSSEYCNMFQQIYSRIENGYHLPIRNQLRMGMNYRANYFEKGPEFSKCELLKAKNDKFKIWQSQRTNKNVFHFMKLNIGQFKYVLSNEQILHQDSAEIYAISDMCLGSIDTELKTACAELNTYVIQLLNVIKQISNKEAQKQTFIFFIKVANYVSFTQDNGCLGYILDNLESVFENKELLKELLLTKFNDYNILHLILKDKADGDIFLKGYTFTTPQVNISEKAVKLCNRLGILPQLITLQNNNGQTPLMMAMDNNYFNIDLLADGDMSVDIEGNNVLHYYLNYFVSRPFRNQRQSWPKILNDLKLISQKVDATKLLQQENKYGYTPVHLGSQFIEMLQFFDNHKVNFQKISQTHLIFNYNSGESLKFLLDKGCDLLQVYGNPEFTPLKCLAYRLTTQDVEVIIQHGYDQTTVAKILLLNGNIEAIRCVLNFDIEPSLSLTQTFFLSFDYDFLKNIDLVKQLAEKLQVDTFDAEESLRPLLSKDQIDNSVFDLICFIKKNLNLDGLKQLSLKIKNITNSQNIVALLKQCQVIPKEEQVRLLQQVTQLTPDEIPQDLVDQLVSTFVYTNAEQHFELKYFVYNQVKGIEKQKLELAFCKIVSFNDEDLLLKQLLQERDLSLN</sequence>
<evidence type="ECO:0000313" key="3">
    <source>
        <dbReference type="EMBL" id="CAL6007791.1"/>
    </source>
</evidence>
<gene>
    <name evidence="2" type="ORF">HINF_LOCUS13030</name>
    <name evidence="3" type="ORF">HINF_LOCUS20808</name>
</gene>
<comment type="caution">
    <text evidence="2">The sequence shown here is derived from an EMBL/GenBank/DDBJ whole genome shotgun (WGS) entry which is preliminary data.</text>
</comment>
<feature type="region of interest" description="Disordered" evidence="1">
    <location>
        <begin position="1"/>
        <end position="69"/>
    </location>
</feature>
<accession>A0AA86NSS4</accession>
<keyword evidence="4" id="KW-1185">Reference proteome</keyword>
<reference evidence="2" key="1">
    <citation type="submission" date="2023-06" db="EMBL/GenBank/DDBJ databases">
        <authorList>
            <person name="Kurt Z."/>
        </authorList>
    </citation>
    <scope>NUCLEOTIDE SEQUENCE</scope>
</reference>
<proteinExistence type="predicted"/>